<evidence type="ECO:0000256" key="4">
    <source>
        <dbReference type="SAM" id="SignalP"/>
    </source>
</evidence>
<feature type="signal peptide" evidence="4">
    <location>
        <begin position="1"/>
        <end position="20"/>
    </location>
</feature>
<evidence type="ECO:0000313" key="6">
    <source>
        <dbReference type="EMBL" id="TCB94906.1"/>
    </source>
</evidence>
<evidence type="ECO:0000256" key="2">
    <source>
        <dbReference type="ARBA" id="ARBA00006671"/>
    </source>
</evidence>
<proteinExistence type="inferred from homology"/>
<dbReference type="InterPro" id="IPR036937">
    <property type="entry name" value="Adhesion_dom_fimbrial_sf"/>
</dbReference>
<dbReference type="Gene3D" id="2.60.40.1090">
    <property type="entry name" value="Fimbrial-type adhesion domain"/>
    <property type="match status" value="1"/>
</dbReference>
<dbReference type="InterPro" id="IPR050263">
    <property type="entry name" value="Bact_Fimbrial_Adh_Pro"/>
</dbReference>
<dbReference type="InterPro" id="IPR000259">
    <property type="entry name" value="Adhesion_dom_fimbrial"/>
</dbReference>
<dbReference type="PANTHER" id="PTHR33420:SF14">
    <property type="entry name" value="TYPE 1 FIMBRIN D-MANNOSE SPECIFIC ADHESIN"/>
    <property type="match status" value="1"/>
</dbReference>
<organism evidence="6 7">
    <name type="scientific">Enterobacter wuhouensis</name>
    <dbReference type="NCBI Taxonomy" id="2529381"/>
    <lineage>
        <taxon>Bacteria</taxon>
        <taxon>Pseudomonadati</taxon>
        <taxon>Pseudomonadota</taxon>
        <taxon>Gammaproteobacteria</taxon>
        <taxon>Enterobacterales</taxon>
        <taxon>Enterobacteriaceae</taxon>
        <taxon>Enterobacter</taxon>
    </lineage>
</organism>
<feature type="chain" id="PRO_5020517671" evidence="4">
    <location>
        <begin position="21"/>
        <end position="166"/>
    </location>
</feature>
<name>A0A4R0GDC4_9ENTR</name>
<comment type="subcellular location">
    <subcellularLocation>
        <location evidence="1">Fimbrium</location>
    </subcellularLocation>
</comment>
<dbReference type="InterPro" id="IPR008966">
    <property type="entry name" value="Adhesion_dom_sf"/>
</dbReference>
<dbReference type="GO" id="GO:0009289">
    <property type="term" value="C:pilus"/>
    <property type="evidence" value="ECO:0007669"/>
    <property type="project" value="UniProtKB-SubCell"/>
</dbReference>
<dbReference type="GO" id="GO:0043709">
    <property type="term" value="P:cell adhesion involved in single-species biofilm formation"/>
    <property type="evidence" value="ECO:0007669"/>
    <property type="project" value="TreeGrafter"/>
</dbReference>
<dbReference type="PANTHER" id="PTHR33420">
    <property type="entry name" value="FIMBRIAL SUBUNIT ELFA-RELATED"/>
    <property type="match status" value="1"/>
</dbReference>
<evidence type="ECO:0000256" key="1">
    <source>
        <dbReference type="ARBA" id="ARBA00004561"/>
    </source>
</evidence>
<dbReference type="Proteomes" id="UP000291424">
    <property type="component" value="Unassembled WGS sequence"/>
</dbReference>
<accession>A0A4R0GDC4</accession>
<comment type="caution">
    <text evidence="6">The sequence shown here is derived from an EMBL/GenBank/DDBJ whole genome shotgun (WGS) entry which is preliminary data.</text>
</comment>
<dbReference type="EMBL" id="SJOO01000001">
    <property type="protein sequence ID" value="TCB94906.1"/>
    <property type="molecule type" value="Genomic_DNA"/>
</dbReference>
<reference evidence="6 7" key="1">
    <citation type="submission" date="2019-02" db="EMBL/GenBank/DDBJ databases">
        <title>The draft genome of Enterobacter spp. strains.</title>
        <authorList>
            <person name="Wang C."/>
            <person name="Feng Y."/>
            <person name="Zong Z."/>
        </authorList>
    </citation>
    <scope>NUCLEOTIDE SEQUENCE [LARGE SCALE GENOMIC DNA]</scope>
    <source>
        <strain evidence="6 7">WCHEW120002</strain>
    </source>
</reference>
<keyword evidence="4" id="KW-0732">Signal</keyword>
<keyword evidence="3" id="KW-0281">Fimbrium</keyword>
<comment type="similarity">
    <text evidence="2">Belongs to the fimbrial protein family.</text>
</comment>
<evidence type="ECO:0000259" key="5">
    <source>
        <dbReference type="Pfam" id="PF00419"/>
    </source>
</evidence>
<dbReference type="OrthoDB" id="8970968at2"/>
<feature type="domain" description="Fimbrial-type adhesion" evidence="5">
    <location>
        <begin position="27"/>
        <end position="166"/>
    </location>
</feature>
<evidence type="ECO:0000313" key="7">
    <source>
        <dbReference type="Proteomes" id="UP000291424"/>
    </source>
</evidence>
<evidence type="ECO:0000256" key="3">
    <source>
        <dbReference type="ARBA" id="ARBA00023263"/>
    </source>
</evidence>
<dbReference type="SUPFAM" id="SSF49401">
    <property type="entry name" value="Bacterial adhesins"/>
    <property type="match status" value="1"/>
</dbReference>
<dbReference type="RefSeq" id="WP_131632471.1">
    <property type="nucleotide sequence ID" value="NZ_SJOO01000001.1"/>
</dbReference>
<sequence length="166" mass="17473">MKGHRLFPLILTVAAWHASAASNGSVHVTGNLLTSSCSVTSGTNLTYDLSTAMTDDLPSVDSTTGRQEQNIVLSCDTGVVVYMTINGDHSANDNTILNNSGTAQGVGIQLLNVNDNYTPIVMGDRWVLINSTAATNTVPIAAQYIRTGTLATGTVESSATYTLDYE</sequence>
<dbReference type="AlphaFoldDB" id="A0A4R0GDC4"/>
<gene>
    <name evidence="6" type="ORF">E0L20_02185</name>
</gene>
<protein>
    <submittedName>
        <fullName evidence="6">Type 1 fimbrial protein</fullName>
    </submittedName>
</protein>
<dbReference type="Pfam" id="PF00419">
    <property type="entry name" value="Fimbrial"/>
    <property type="match status" value="1"/>
</dbReference>